<evidence type="ECO:0000259" key="7">
    <source>
        <dbReference type="Pfam" id="PF00350"/>
    </source>
</evidence>
<reference evidence="8 9" key="1">
    <citation type="journal article" date="2015" name="Genome Announc.">
        <title>Draft Genome Sequence of Cyanobacterium Hassallia byssoidea Strain VB512170, Isolated from Monuments in India.</title>
        <authorList>
            <person name="Singh D."/>
            <person name="Chandrababunaidu M.M."/>
            <person name="Panda A."/>
            <person name="Sen D."/>
            <person name="Bhattacharyya S."/>
            <person name="Adhikary S.P."/>
            <person name="Tripathy S."/>
        </authorList>
    </citation>
    <scope>NUCLEOTIDE SEQUENCE [LARGE SCALE GENOMIC DNA]</scope>
    <source>
        <strain evidence="8 9">VB512170</strain>
    </source>
</reference>
<dbReference type="InterPro" id="IPR045063">
    <property type="entry name" value="Dynamin_N"/>
</dbReference>
<dbReference type="PANTHER" id="PTHR10465">
    <property type="entry name" value="TRANSMEMBRANE GTPASE FZO1"/>
    <property type="match status" value="1"/>
</dbReference>
<keyword evidence="2" id="KW-0547">Nucleotide-binding</keyword>
<keyword evidence="4" id="KW-0342">GTP-binding</keyword>
<keyword evidence="5" id="KW-0472">Membrane</keyword>
<evidence type="ECO:0000256" key="2">
    <source>
        <dbReference type="ARBA" id="ARBA00022741"/>
    </source>
</evidence>
<evidence type="ECO:0000313" key="9">
    <source>
        <dbReference type="Proteomes" id="UP000031549"/>
    </source>
</evidence>
<dbReference type="Proteomes" id="UP000031549">
    <property type="component" value="Unassembled WGS sequence"/>
</dbReference>
<evidence type="ECO:0000256" key="1">
    <source>
        <dbReference type="ARBA" id="ARBA00004370"/>
    </source>
</evidence>
<evidence type="ECO:0000313" key="8">
    <source>
        <dbReference type="EMBL" id="NEU72784.1"/>
    </source>
</evidence>
<dbReference type="EMBL" id="JTCM02000014">
    <property type="protein sequence ID" value="NEU72784.1"/>
    <property type="molecule type" value="Genomic_DNA"/>
</dbReference>
<evidence type="ECO:0000256" key="6">
    <source>
        <dbReference type="SAM" id="Coils"/>
    </source>
</evidence>
<gene>
    <name evidence="8" type="ORF">PI95_009440</name>
</gene>
<sequence length="828" mass="94205">MSYLPLQCKNLKEQVEFILQLLQQEASLRSHDITSVQTSLGKAISPKFEIVFAGAFSAGKSMLINALLERELLYSAEGHATGTECKIEYAEVNKERVVLTFLSEVEIREQATSLCQLLKFKEGININQVEVIDLLHQGCEAIIQQEGGENKSERAKQAKALILLLDGYVANRERIHTVNNATYSMEQFNFSNLKEAAGYARRGSNSAVLKRIEYYCHHPLLQDGNVIIDTPGIDAPVEKDAQLTYAKIQHPDTSAVVCVLKPASAGDMTKEETELLETMRGNGGIRDRVFYIFNRIDETWYNNQLRQRLDDLINGQFRDTTRVYKTSALLGFYGSQIKQTSVQDRFGLDSILASSSGVSPLSQNDSEETPQFVNEFNRYCANSGKLSPSQFRISVNSFETPNENYVRILNEQGTPLINQLIQDSGIEGFRTAITRYLTEEKRPLLFQNLADDLEDVCIKLKKHYQSIRRELDSQPREIEAMKAQELQRLNQQLQQVGNDFRQHITEEVNNVINNACDAFEADFRQLQLRMTHRLDELLHTFSVSNAYRRATLTHPRNATAPLIAILVEAFYYLANQLEDILVESSREVIANLFQGLMERIRKSEYYRQLYRLLGNDGGIEVELKTLEKAVSEAIVNAARVECDRFVRESPRFYDEGTFSIYQFRQTLLQTSQGYDCESMVEAEPAIRQLLKLDFEPKVSETIRKNFRQTVNQTIKSQLLPMADKQADEILQQYSHARAYLEETLAQEAENKILNNRRLLLAVEQKIEQYNSAVSAINSCLQAMQLYDCLLPIFDDSLKIYEVSDASKSSILSNGFLISDGLGDVVEEG</sequence>
<dbReference type="InterPro" id="IPR027417">
    <property type="entry name" value="P-loop_NTPase"/>
</dbReference>
<keyword evidence="6" id="KW-0175">Coiled coil</keyword>
<dbReference type="GO" id="GO:0005525">
    <property type="term" value="F:GTP binding"/>
    <property type="evidence" value="ECO:0007669"/>
    <property type="project" value="UniProtKB-KW"/>
</dbReference>
<feature type="domain" description="Dynamin N-terminal" evidence="7">
    <location>
        <begin position="50"/>
        <end position="279"/>
    </location>
</feature>
<comment type="subcellular location">
    <subcellularLocation>
        <location evidence="1">Membrane</location>
    </subcellularLocation>
</comment>
<keyword evidence="3" id="KW-0378">Hydrolase</keyword>
<evidence type="ECO:0000256" key="3">
    <source>
        <dbReference type="ARBA" id="ARBA00022801"/>
    </source>
</evidence>
<dbReference type="GO" id="GO:0003924">
    <property type="term" value="F:GTPase activity"/>
    <property type="evidence" value="ECO:0007669"/>
    <property type="project" value="InterPro"/>
</dbReference>
<comment type="caution">
    <text evidence="8">The sequence shown here is derived from an EMBL/GenBank/DDBJ whole genome shotgun (WGS) entry which is preliminary data.</text>
</comment>
<dbReference type="AlphaFoldDB" id="A0A846H803"/>
<dbReference type="PANTHER" id="PTHR10465:SF0">
    <property type="entry name" value="SARCALUMENIN"/>
    <property type="match status" value="1"/>
</dbReference>
<dbReference type="GO" id="GO:0016020">
    <property type="term" value="C:membrane"/>
    <property type="evidence" value="ECO:0007669"/>
    <property type="project" value="UniProtKB-SubCell"/>
</dbReference>
<name>A0A846H803_9CYAN</name>
<accession>A0A846H803</accession>
<dbReference type="SUPFAM" id="SSF52540">
    <property type="entry name" value="P-loop containing nucleoside triphosphate hydrolases"/>
    <property type="match status" value="1"/>
</dbReference>
<keyword evidence="9" id="KW-1185">Reference proteome</keyword>
<feature type="coiled-coil region" evidence="6">
    <location>
        <begin position="450"/>
        <end position="506"/>
    </location>
</feature>
<dbReference type="Gene3D" id="3.40.50.300">
    <property type="entry name" value="P-loop containing nucleotide triphosphate hydrolases"/>
    <property type="match status" value="1"/>
</dbReference>
<dbReference type="RefSeq" id="WP_039737913.1">
    <property type="nucleotide sequence ID" value="NZ_JTCM02000014.1"/>
</dbReference>
<proteinExistence type="predicted"/>
<organism evidence="8 9">
    <name type="scientific">Hassallia byssoidea VB512170</name>
    <dbReference type="NCBI Taxonomy" id="1304833"/>
    <lineage>
        <taxon>Bacteria</taxon>
        <taxon>Bacillati</taxon>
        <taxon>Cyanobacteriota</taxon>
        <taxon>Cyanophyceae</taxon>
        <taxon>Nostocales</taxon>
        <taxon>Tolypothrichaceae</taxon>
        <taxon>Hassallia</taxon>
    </lineage>
</organism>
<dbReference type="InterPro" id="IPR027094">
    <property type="entry name" value="Mitofusin_fam"/>
</dbReference>
<evidence type="ECO:0000256" key="5">
    <source>
        <dbReference type="ARBA" id="ARBA00023136"/>
    </source>
</evidence>
<protein>
    <submittedName>
        <fullName evidence="8">Dynamin-like GTPase family protein</fullName>
    </submittedName>
</protein>
<dbReference type="Pfam" id="PF00350">
    <property type="entry name" value="Dynamin_N"/>
    <property type="match status" value="1"/>
</dbReference>
<evidence type="ECO:0000256" key="4">
    <source>
        <dbReference type="ARBA" id="ARBA00023134"/>
    </source>
</evidence>